<gene>
    <name evidence="1" type="ORF">DERYTH_LOCUS25676</name>
</gene>
<sequence length="128" mass="15080">LISQRTISRNLRKANLVLRVAHIKPFISDNTKKEYKDWAEKPGEEFNDDCLVLAIKSKGIMMWECFSWWGLDQFPNNNGIFQHDDLNPIENLWSERMVKEECEALAPSYYRHLVESKVDCVQVVYDND</sequence>
<keyword evidence="2" id="KW-1185">Reference proteome</keyword>
<organism evidence="1 2">
    <name type="scientific">Dentiscutata erythropus</name>
    <dbReference type="NCBI Taxonomy" id="1348616"/>
    <lineage>
        <taxon>Eukaryota</taxon>
        <taxon>Fungi</taxon>
        <taxon>Fungi incertae sedis</taxon>
        <taxon>Mucoromycota</taxon>
        <taxon>Glomeromycotina</taxon>
        <taxon>Glomeromycetes</taxon>
        <taxon>Diversisporales</taxon>
        <taxon>Gigasporaceae</taxon>
        <taxon>Dentiscutata</taxon>
    </lineage>
</organism>
<dbReference type="EMBL" id="CAJVPY010049123">
    <property type="protein sequence ID" value="CAG8812689.1"/>
    <property type="molecule type" value="Genomic_DNA"/>
</dbReference>
<dbReference type="AlphaFoldDB" id="A0A9N9PE26"/>
<proteinExistence type="predicted"/>
<reference evidence="1" key="1">
    <citation type="submission" date="2021-06" db="EMBL/GenBank/DDBJ databases">
        <authorList>
            <person name="Kallberg Y."/>
            <person name="Tangrot J."/>
            <person name="Rosling A."/>
        </authorList>
    </citation>
    <scope>NUCLEOTIDE SEQUENCE</scope>
    <source>
        <strain evidence="1">MA453B</strain>
    </source>
</reference>
<comment type="caution">
    <text evidence="1">The sequence shown here is derived from an EMBL/GenBank/DDBJ whole genome shotgun (WGS) entry which is preliminary data.</text>
</comment>
<protein>
    <submittedName>
        <fullName evidence="1">11942_t:CDS:1</fullName>
    </submittedName>
</protein>
<name>A0A9N9PE26_9GLOM</name>
<feature type="non-terminal residue" evidence="1">
    <location>
        <position position="1"/>
    </location>
</feature>
<evidence type="ECO:0000313" key="2">
    <source>
        <dbReference type="Proteomes" id="UP000789405"/>
    </source>
</evidence>
<evidence type="ECO:0000313" key="1">
    <source>
        <dbReference type="EMBL" id="CAG8812689.1"/>
    </source>
</evidence>
<accession>A0A9N9PE26</accession>
<feature type="non-terminal residue" evidence="1">
    <location>
        <position position="128"/>
    </location>
</feature>
<dbReference type="OrthoDB" id="5410741at2759"/>
<dbReference type="Proteomes" id="UP000789405">
    <property type="component" value="Unassembled WGS sequence"/>
</dbReference>